<dbReference type="InterPro" id="IPR011161">
    <property type="entry name" value="MHC_I-like_Ag-recog"/>
</dbReference>
<gene>
    <name evidence="3" type="ORF">RIMI_LOCUS13401547</name>
</gene>
<dbReference type="PANTHER" id="PTHR16675:SF286">
    <property type="entry name" value="MHC CLASS I ANTIGEN"/>
    <property type="match status" value="1"/>
</dbReference>
<evidence type="ECO:0000256" key="1">
    <source>
        <dbReference type="ARBA" id="ARBA00023180"/>
    </source>
</evidence>
<keyword evidence="4" id="KW-1185">Reference proteome</keyword>
<evidence type="ECO:0000259" key="2">
    <source>
        <dbReference type="Pfam" id="PF00129"/>
    </source>
</evidence>
<evidence type="ECO:0000313" key="3">
    <source>
        <dbReference type="EMBL" id="CAJ0951333.1"/>
    </source>
</evidence>
<dbReference type="EMBL" id="CAUEEQ010033074">
    <property type="protein sequence ID" value="CAJ0951333.1"/>
    <property type="molecule type" value="Genomic_DNA"/>
</dbReference>
<proteinExistence type="predicted"/>
<dbReference type="Gene3D" id="3.30.500.10">
    <property type="entry name" value="MHC class I-like antigen recognition-like"/>
    <property type="match status" value="1"/>
</dbReference>
<reference evidence="3" key="1">
    <citation type="submission" date="2023-07" db="EMBL/GenBank/DDBJ databases">
        <authorList>
            <person name="Stuckert A."/>
        </authorList>
    </citation>
    <scope>NUCLEOTIDE SEQUENCE</scope>
</reference>
<dbReference type="InterPro" id="IPR011162">
    <property type="entry name" value="MHC_I/II-like_Ag-recog"/>
</dbReference>
<keyword evidence="1" id="KW-0325">Glycoprotein</keyword>
<comment type="caution">
    <text evidence="3">The sequence shown here is derived from an EMBL/GenBank/DDBJ whole genome shotgun (WGS) entry which is preliminary data.</text>
</comment>
<protein>
    <recommendedName>
        <fullName evidence="2">MHC class I-like antigen recognition-like domain-containing protein</fullName>
    </recommendedName>
</protein>
<feature type="domain" description="MHC class I-like antigen recognition-like" evidence="2">
    <location>
        <begin position="14"/>
        <end position="91"/>
    </location>
</feature>
<dbReference type="InterPro" id="IPR050208">
    <property type="entry name" value="MHC_class-I_related"/>
</dbReference>
<sequence length="139" mass="15947">MMVKQFLSVECSDSHSLRYYFSGVSAPGYGLPEFYKVGYVDDQQIDVYSSDNRRSIPVAPWLKKNERPEHWDTITDIAKEHETLFKDEVKIGMRDSTTPEGSENLELLPEEVVMANSVEGLKRGLDVFLEQNNIVSYSY</sequence>
<dbReference type="InterPro" id="IPR037055">
    <property type="entry name" value="MHC_I-like_Ag-recog_sf"/>
</dbReference>
<dbReference type="Pfam" id="PF00129">
    <property type="entry name" value="MHC_I"/>
    <property type="match status" value="1"/>
</dbReference>
<organism evidence="3 4">
    <name type="scientific">Ranitomeya imitator</name>
    <name type="common">mimic poison frog</name>
    <dbReference type="NCBI Taxonomy" id="111125"/>
    <lineage>
        <taxon>Eukaryota</taxon>
        <taxon>Metazoa</taxon>
        <taxon>Chordata</taxon>
        <taxon>Craniata</taxon>
        <taxon>Vertebrata</taxon>
        <taxon>Euteleostomi</taxon>
        <taxon>Amphibia</taxon>
        <taxon>Batrachia</taxon>
        <taxon>Anura</taxon>
        <taxon>Neobatrachia</taxon>
        <taxon>Hyloidea</taxon>
        <taxon>Dendrobatidae</taxon>
        <taxon>Dendrobatinae</taxon>
        <taxon>Ranitomeya</taxon>
    </lineage>
</organism>
<name>A0ABN9LX10_9NEOB</name>
<evidence type="ECO:0000313" key="4">
    <source>
        <dbReference type="Proteomes" id="UP001176940"/>
    </source>
</evidence>
<dbReference type="SUPFAM" id="SSF54452">
    <property type="entry name" value="MHC antigen-recognition domain"/>
    <property type="match status" value="1"/>
</dbReference>
<dbReference type="PANTHER" id="PTHR16675">
    <property type="entry name" value="MHC CLASS I-RELATED"/>
    <property type="match status" value="1"/>
</dbReference>
<accession>A0ABN9LX10</accession>
<dbReference type="Proteomes" id="UP001176940">
    <property type="component" value="Unassembled WGS sequence"/>
</dbReference>